<protein>
    <submittedName>
        <fullName evidence="1">Uncharacterized protein</fullName>
    </submittedName>
</protein>
<dbReference type="HOGENOM" id="CLU_698028_0_0_3"/>
<gene>
    <name evidence="1" type="ordered locus">PMT9312_1154</name>
</gene>
<proteinExistence type="predicted"/>
<dbReference type="KEGG" id="pmi:PMT9312_1154"/>
<evidence type="ECO:0000313" key="1">
    <source>
        <dbReference type="EMBL" id="ABB50213.1"/>
    </source>
</evidence>
<sequence length="395" mass="46261">MKPVSIYSFYIHLKAYESEICTYFHEKRISSATYSAISIFLNDSDPDAYGVDETFLDEEFSSLFDWVSTYEGVLDYLETRYQEAVADPLEGDNETWLFYIGDTYSCPYKSYEEFKSELDIEMILKIFKKCWERSCKNEYPNGRQLPKDFPEYKIDYSKNKKLRGDELLKKIKSDILPKYENIKKYGYISLNKNGEEIANLDEFLKEHRNALETAKNNGQSIKDHLFPSAQKIGKLSKGKYIIGDLSKCLPIADKNLVDELKALERFKSFDEVDEDLGLPIYIEDLNDNENKKLDIYKSKKDNNSQDFYLCGLKKKSDGSSFLYILPMIDESSFQDDKGGRYFQSSNCLICIKVDDEYINREANINSYLFEEDFECIYYDCYDTLKLGDFHVYADY</sequence>
<dbReference type="Proteomes" id="UP000002715">
    <property type="component" value="Chromosome"/>
</dbReference>
<name>Q31A82_PROM9</name>
<dbReference type="AlphaFoldDB" id="Q31A82"/>
<dbReference type="STRING" id="74546.PMT9312_1154"/>
<evidence type="ECO:0000313" key="2">
    <source>
        <dbReference type="Proteomes" id="UP000002715"/>
    </source>
</evidence>
<organism evidence="1 2">
    <name type="scientific">Prochlorococcus marinus (strain MIT 9312)</name>
    <dbReference type="NCBI Taxonomy" id="74546"/>
    <lineage>
        <taxon>Bacteria</taxon>
        <taxon>Bacillati</taxon>
        <taxon>Cyanobacteriota</taxon>
        <taxon>Cyanophyceae</taxon>
        <taxon>Synechococcales</taxon>
        <taxon>Prochlorococcaceae</taxon>
        <taxon>Prochlorococcus</taxon>
    </lineage>
</organism>
<dbReference type="EMBL" id="CP000111">
    <property type="protein sequence ID" value="ABB50213.1"/>
    <property type="molecule type" value="Genomic_DNA"/>
</dbReference>
<accession>Q31A82</accession>
<reference evidence="2" key="1">
    <citation type="submission" date="2005-07" db="EMBL/GenBank/DDBJ databases">
        <title>Complete sequence of Prochlorococcus marinus str. MIT 9312.</title>
        <authorList>
            <consortium name="US DOE Joint Genome Institute"/>
            <person name="Copeland A."/>
            <person name="Lucas S."/>
            <person name="Lapidus A."/>
            <person name="Barry K."/>
            <person name="Detter J.C."/>
            <person name="Glavina T."/>
            <person name="Hammon N."/>
            <person name="Israni S."/>
            <person name="Pitluck S."/>
            <person name="Thiel J."/>
            <person name="Schmutz J."/>
            <person name="Larimer F."/>
            <person name="Land M."/>
            <person name="Kyrpides N."/>
            <person name="Lykidis A."/>
            <person name="Richardson P."/>
        </authorList>
    </citation>
    <scope>NUCLEOTIDE SEQUENCE [LARGE SCALE GENOMIC DNA]</scope>
    <source>
        <strain evidence="2">MIT 9312</strain>
    </source>
</reference>
<dbReference type="RefSeq" id="WP_011376703.1">
    <property type="nucleotide sequence ID" value="NC_007577.1"/>
</dbReference>